<dbReference type="Proteomes" id="UP000821865">
    <property type="component" value="Chromosome 5"/>
</dbReference>
<sequence>MKYDSLEAFPVPNGSDYTATPLAGADLVVVLVTGSQAHQRPGIAMPSTGQVPSLSALQPPHEDAHNNHHHHPAKDQYRVVVLGAARVGKTAIVHQFLYDEFPVDYFATVEEFHTGEYELNGASLTLDIVDTSGSYPFPAMRRLAITTADAFVLVYAIDDPESFEEARRIHDQIVELRSAKAPVVVVGNKCDLPAAMRRVRREVAETIISIDWEHGFIESSAKENINVLGIFKELLVQAKIPYDLNPAAVNKRRRSLPVYPTSPTIKDKTLLKRNSCAVS</sequence>
<dbReference type="EMBL" id="CM023474">
    <property type="protein sequence ID" value="KAH7949776.1"/>
    <property type="molecule type" value="Genomic_DNA"/>
</dbReference>
<comment type="caution">
    <text evidence="1">The sequence shown here is derived from an EMBL/GenBank/DDBJ whole genome shotgun (WGS) entry which is preliminary data.</text>
</comment>
<proteinExistence type="predicted"/>
<reference evidence="1" key="1">
    <citation type="submission" date="2020-05" db="EMBL/GenBank/DDBJ databases">
        <title>Large-scale comparative analyses of tick genomes elucidate their genetic diversity and vector capacities.</title>
        <authorList>
            <person name="Jia N."/>
            <person name="Wang J."/>
            <person name="Shi W."/>
            <person name="Du L."/>
            <person name="Sun Y."/>
            <person name="Zhan W."/>
            <person name="Jiang J."/>
            <person name="Wang Q."/>
            <person name="Zhang B."/>
            <person name="Ji P."/>
            <person name="Sakyi L.B."/>
            <person name="Cui X."/>
            <person name="Yuan T."/>
            <person name="Jiang B."/>
            <person name="Yang W."/>
            <person name="Lam T.T.-Y."/>
            <person name="Chang Q."/>
            <person name="Ding S."/>
            <person name="Wang X."/>
            <person name="Zhu J."/>
            <person name="Ruan X."/>
            <person name="Zhao L."/>
            <person name="Wei J."/>
            <person name="Que T."/>
            <person name="Du C."/>
            <person name="Cheng J."/>
            <person name="Dai P."/>
            <person name="Han X."/>
            <person name="Huang E."/>
            <person name="Gao Y."/>
            <person name="Liu J."/>
            <person name="Shao H."/>
            <person name="Ye R."/>
            <person name="Li L."/>
            <person name="Wei W."/>
            <person name="Wang X."/>
            <person name="Wang C."/>
            <person name="Yang T."/>
            <person name="Huo Q."/>
            <person name="Li W."/>
            <person name="Guo W."/>
            <person name="Chen H."/>
            <person name="Zhou L."/>
            <person name="Ni X."/>
            <person name="Tian J."/>
            <person name="Zhou Y."/>
            <person name="Sheng Y."/>
            <person name="Liu T."/>
            <person name="Pan Y."/>
            <person name="Xia L."/>
            <person name="Li J."/>
            <person name="Zhao F."/>
            <person name="Cao W."/>
        </authorList>
    </citation>
    <scope>NUCLEOTIDE SEQUENCE</scope>
    <source>
        <strain evidence="1">Dsil-2018</strain>
    </source>
</reference>
<organism evidence="1 2">
    <name type="scientific">Dermacentor silvarum</name>
    <name type="common">Tick</name>
    <dbReference type="NCBI Taxonomy" id="543639"/>
    <lineage>
        <taxon>Eukaryota</taxon>
        <taxon>Metazoa</taxon>
        <taxon>Ecdysozoa</taxon>
        <taxon>Arthropoda</taxon>
        <taxon>Chelicerata</taxon>
        <taxon>Arachnida</taxon>
        <taxon>Acari</taxon>
        <taxon>Parasitiformes</taxon>
        <taxon>Ixodida</taxon>
        <taxon>Ixodoidea</taxon>
        <taxon>Ixodidae</taxon>
        <taxon>Rhipicephalinae</taxon>
        <taxon>Dermacentor</taxon>
    </lineage>
</organism>
<evidence type="ECO:0000313" key="1">
    <source>
        <dbReference type="EMBL" id="KAH7949776.1"/>
    </source>
</evidence>
<gene>
    <name evidence="1" type="ORF">HPB49_015250</name>
</gene>
<name>A0ACB8CRL5_DERSI</name>
<protein>
    <submittedName>
        <fullName evidence="1">Uncharacterized protein</fullName>
    </submittedName>
</protein>
<evidence type="ECO:0000313" key="2">
    <source>
        <dbReference type="Proteomes" id="UP000821865"/>
    </source>
</evidence>
<accession>A0ACB8CRL5</accession>
<keyword evidence="2" id="KW-1185">Reference proteome</keyword>